<dbReference type="Proteomes" id="UP001311232">
    <property type="component" value="Unassembled WGS sequence"/>
</dbReference>
<feature type="compositionally biased region" description="Basic and acidic residues" evidence="2">
    <location>
        <begin position="2219"/>
        <end position="2265"/>
    </location>
</feature>
<evidence type="ECO:0000313" key="4">
    <source>
        <dbReference type="EMBL" id="KAK5623874.1"/>
    </source>
</evidence>
<dbReference type="InterPro" id="IPR000938">
    <property type="entry name" value="CAP-Gly_domain"/>
</dbReference>
<feature type="compositionally biased region" description="Polar residues" evidence="2">
    <location>
        <begin position="2013"/>
        <end position="2036"/>
    </location>
</feature>
<feature type="compositionally biased region" description="Polar residues" evidence="2">
    <location>
        <begin position="1076"/>
        <end position="1091"/>
    </location>
</feature>
<feature type="region of interest" description="Disordered" evidence="2">
    <location>
        <begin position="2828"/>
        <end position="2875"/>
    </location>
</feature>
<dbReference type="Pfam" id="PF01302">
    <property type="entry name" value="CAP_GLY"/>
    <property type="match status" value="1"/>
</dbReference>
<feature type="compositionally biased region" description="Polar residues" evidence="2">
    <location>
        <begin position="1412"/>
        <end position="1442"/>
    </location>
</feature>
<feature type="compositionally biased region" description="Polar residues" evidence="2">
    <location>
        <begin position="713"/>
        <end position="724"/>
    </location>
</feature>
<feature type="compositionally biased region" description="Polar residues" evidence="2">
    <location>
        <begin position="1467"/>
        <end position="1482"/>
    </location>
</feature>
<feature type="compositionally biased region" description="Polar residues" evidence="2">
    <location>
        <begin position="2125"/>
        <end position="2145"/>
    </location>
</feature>
<evidence type="ECO:0000256" key="2">
    <source>
        <dbReference type="SAM" id="MobiDB-lite"/>
    </source>
</evidence>
<feature type="compositionally biased region" description="Polar residues" evidence="2">
    <location>
        <begin position="156"/>
        <end position="165"/>
    </location>
</feature>
<feature type="compositionally biased region" description="Basic and acidic residues" evidence="2">
    <location>
        <begin position="383"/>
        <end position="397"/>
    </location>
</feature>
<dbReference type="Gene3D" id="2.30.30.190">
    <property type="entry name" value="CAP Gly-rich-like domain"/>
    <property type="match status" value="1"/>
</dbReference>
<feature type="compositionally biased region" description="Basic and acidic residues" evidence="2">
    <location>
        <begin position="2571"/>
        <end position="2606"/>
    </location>
</feature>
<feature type="compositionally biased region" description="Basic and acidic residues" evidence="2">
    <location>
        <begin position="1483"/>
        <end position="1509"/>
    </location>
</feature>
<organism evidence="4 5">
    <name type="scientific">Crenichthys baileyi</name>
    <name type="common">White River springfish</name>
    <dbReference type="NCBI Taxonomy" id="28760"/>
    <lineage>
        <taxon>Eukaryota</taxon>
        <taxon>Metazoa</taxon>
        <taxon>Chordata</taxon>
        <taxon>Craniata</taxon>
        <taxon>Vertebrata</taxon>
        <taxon>Euteleostomi</taxon>
        <taxon>Actinopterygii</taxon>
        <taxon>Neopterygii</taxon>
        <taxon>Teleostei</taxon>
        <taxon>Neoteleostei</taxon>
        <taxon>Acanthomorphata</taxon>
        <taxon>Ovalentaria</taxon>
        <taxon>Atherinomorphae</taxon>
        <taxon>Cyprinodontiformes</taxon>
        <taxon>Goodeidae</taxon>
        <taxon>Crenichthys</taxon>
    </lineage>
</organism>
<feature type="compositionally biased region" description="Polar residues" evidence="2">
    <location>
        <begin position="1143"/>
        <end position="1153"/>
    </location>
</feature>
<feature type="region of interest" description="Disordered" evidence="2">
    <location>
        <begin position="526"/>
        <end position="628"/>
    </location>
</feature>
<feature type="region of interest" description="Disordered" evidence="2">
    <location>
        <begin position="1067"/>
        <end position="1249"/>
    </location>
</feature>
<feature type="compositionally biased region" description="Low complexity" evidence="2">
    <location>
        <begin position="2322"/>
        <end position="2342"/>
    </location>
</feature>
<feature type="compositionally biased region" description="Basic and acidic residues" evidence="2">
    <location>
        <begin position="1"/>
        <end position="14"/>
    </location>
</feature>
<evidence type="ECO:0000259" key="3">
    <source>
        <dbReference type="PROSITE" id="PS50245"/>
    </source>
</evidence>
<feature type="region of interest" description="Disordered" evidence="2">
    <location>
        <begin position="155"/>
        <end position="178"/>
    </location>
</feature>
<feature type="compositionally biased region" description="Polar residues" evidence="2">
    <location>
        <begin position="558"/>
        <end position="579"/>
    </location>
</feature>
<feature type="compositionally biased region" description="Polar residues" evidence="2">
    <location>
        <begin position="98"/>
        <end position="121"/>
    </location>
</feature>
<feature type="region of interest" description="Disordered" evidence="2">
    <location>
        <begin position="55"/>
        <end position="125"/>
    </location>
</feature>
<feature type="region of interest" description="Disordered" evidence="2">
    <location>
        <begin position="1"/>
        <end position="22"/>
    </location>
</feature>
<keyword evidence="1" id="KW-0175">Coiled coil</keyword>
<feature type="compositionally biased region" description="Polar residues" evidence="2">
    <location>
        <begin position="240"/>
        <end position="261"/>
    </location>
</feature>
<feature type="compositionally biased region" description="Polar residues" evidence="2">
    <location>
        <begin position="2168"/>
        <end position="2181"/>
    </location>
</feature>
<sequence length="3100" mass="347188">MGEMRSSRRTEVPLKKSAQLFTDHNIGTVLTTAWKGLAQSKAALRHIENRLEATPGTGALLDPTTISPKKKTSRASHSRDGQQADVSRGTSKPRGENEQSQAKSSSRSPLRNATQDSNVRRNGSVEFREPLASYREATPPSHPFSQLEAYNLQAVPGSSYTSSPPHSDPLPSQPIYQRDIGDKQTDRDLDSTHSSALESAEVRYLNDQLVLDSLKTEQNTCKPQVFMDNRESKPCLARTPGSSCQGESTPSTSPGSVSQRLENLRRHQPDNKLEKLKERIRRQRQHLEDTADREKLQGHLEKPIVAFADCDNVGPSSMPAAKIRKVTAAPPAPIYRGFNSTETKIQTPDGKVWKEEEFHNLSREIYRDVSRQFSDSTKSRHQQQREQRAERSKERRPAKPVRKVHKAAPVSEQNSKPVISPASWREGQKLVKTVLGPAPKLHREEHSSHPDGRQTQTDSRHHSEPTRRSRPSSTERPRSATRPTTSCNPLSSAQDKTPRGVKTDVLSVDIQGILDDLQLDCKPAEMEERARKRSRGASGSRRGRGGSGSRTRAPVSAWGTSLVANTSSRGCRSASPTTHQPDDTDRASKSHKKRHYDADTVRQYIAQQQEERKRQQAEENKALKEEAERRNRRLQELYKKQKEVAKTVTLSTEAVVAPVKKRLQETYTRLLLEDARLSEAMPAKHSAPFIQMRPMYQPSGESDKENKRIEVPQSPSSSDKSFNEQPPRPLSRNDLEVTSLVQPDHIHPAFQHTNVAISSEVPSNEHLLSQLLRLEAAMATSNIKYTEQPATAHHHQSQTRMSRIEALKAKATSLSNRIETEAQRFAGQGINYGAATSVDANTILPPRISNLNVGHWTETAAHATENGDLSFRVQKASAGNTSYSGTVLQGAGNLHDLNKKKKNIHTSLANSHTVSAGVNGAYTQERRGIVGDLDMRDRTEKLAQRINNRKDENLMYSYDPDYHDSSAGSISEGPLLSEGSFSEEEASPPHSRNLGPNSDYLEAVEYSAGKRSNHKRLFDFQREAARCSALSPPFPQLNGSKAPWEELNKGSPLSVINIFTKNVQGHVKVSERTSERNSPPAHSSHSGNSQGDAAVYEDDFVSSHSSKASSQLKRGSNSPSHSQHISPGSTPGSSPLSRHSSSKRATISDQSDATLVEEQRSSPLSEALSSDHRRASDKSMSQAQAKSTESGTLGEPSAHSPQRPKLVSTSCSPDLSSSLTVDSLSEHVRRSSNNPKTSSRAQSRSTGELQYSPAVLQQRMAAELQYLESIEESIKQLGDVERLMGVSMAQQESASFARMLKAKQHRHERELHELKIKTEREALEAKLQLEENRQRVARAHLELQENLAASQKQNLEGLQESTSKMMNQQAEAARYTADAARHIKEMTDLARFQITGHLIIPPVATDPAMLDQQEQQNSSYTMPQENTAESNSFKSELSNQRTRSGEPSSSQNSPSQSDSLSFRRPNVSGSPSGSSKTNPSHTSSDHRERLKREATERKQGNWRAEESMKGEAASSSVEEDIPTAANDSICSESIPSVGDEKGETTSVATEYSLKFDESMTEDEIEERSFRSLLPSEAHRRGTMEKNSHHQKEADDGGACLNETLVPETGSCSSFRSHDAHIAFSGGQDSFSQFTMEMVRQYMKDEEVRLQHQNSLLHLRQKALKEKTRTELAWLEHQKKKLRDKGEDDKMPPIRKKQRGLLLKLQQEQAEIRRLQEANKAARKERQLLLKQQEEIERMRNSTLRLKERLKCAEGDAPPETPVSEPSGTELSSLRLPDEIRSPSPSLSISGSETSSIMQKLKKMRSQMDEKQCSPVHYFFSVFTAHHWASLSVCLPNLHPKFQLFIYNQLVRFLTKREQQLMQRRHHAEELLQWKQQLDQEEAEVRRMEKEALAAWDQRRHRDKDHKTSGSDEKDISETGSQASHHQSLEPRSDSEKELVSEDNCSSITTESSIHTEGPGSQHLEGPSSAQPASAAETPLASAQSSHATYTQDFSTEGHLPAIKSSPLIGSHSPAASPSDGSSKTKMQLRSSSRTHSQVFTQVLDPPTAMQPENISDQNDIESRIKALREELRKRKIMAYQLKKEQKKRHQERLKAQEANLLKQLENYNNFIEKTKAELNEEPDSTSDTTSHINDSNYILEQSSVKPSLHRSDTINSSASEGMLIDASIDQNAFPQPHSRTASKALPKDLPNEVPKTPSLAEYSRPIGDHLSDSISRSPSKPESEDEKALSDHRSDIEEELHVEVNSRSEDEQSHLLKLDSEEKLTAPKYVPPFVDEDHKQSLSVSLDQEEQEKQNKESQAEEAAMSNTIPPGAPYSAVVNLAASPHASCSSSSTDPPLSPDSVGISLNKDPLVKDVEASSRTDGYHEDFESENSSPREEHISKLESQISLSHTEVKHSGKESSRATPTFDNQDEEEEIPEDMSQDSAASEQNYCSEKLLELQQKGEDLKFHNKTEFSSQEPASPTFILDEMPSFHLGDRVLVGGVQPGTLRFKGPTSFASGFWAGVELDKCEGSNNGTYDGVVYFECEESHGIFAPPDKVSHLLDKFELYADNTEDEDSFFDDLSDKGEAKHKTVKDSSRKREDPEIKSEQTSDKETKTRDEKVLEESDQIPIKTKPNLNSQHQKEPEHRICNGNMKDIILDLNDASNTFLIPDEDRIEEKNEETTAVTGRKDLDVKQDLIPKDQTTEIKNDKREREERDLLDTFADELLNNFIKDSFKKCAEIKRVKEEKIRNANQSNRCLIVGNNEDNWIFSVKQKDNLPFFLPAEKEERSSPELCNRSESPVFGPSGQEELAKRLAELELSRELLDDLGDDQDWFDEDFGLSSRRQQQKLKQKEELEGELGRSASSSGPHMGGMVSSLGGESQVKTPPRPELPLPLPPKLPEQPAMVVPHSATEVEKMVHSATQEIWETFDLGKEGSLILEQHPKPTPSLEYLGKESSSKDQEALSISSYKKAVYDLTWEILKEIFAEDPNTDQPQWVKPRQVKSSFIHKVKTSGDINKIQEFVAEEVLNLYGLTQDQSQKTDWQKMLKFGRKKRDRVDHILVQELHEEEAQWVNYDEDELFVKIQLADSIFEALLKDTANTFTLISDKRARRGALS</sequence>
<feature type="compositionally biased region" description="Basic and acidic residues" evidence="2">
    <location>
        <begin position="2393"/>
        <end position="2403"/>
    </location>
</feature>
<dbReference type="EMBL" id="JAHHUM010000011">
    <property type="protein sequence ID" value="KAK5623874.1"/>
    <property type="molecule type" value="Genomic_DNA"/>
</dbReference>
<feature type="compositionally biased region" description="Basic and acidic residues" evidence="2">
    <location>
        <begin position="1926"/>
        <end position="1939"/>
    </location>
</feature>
<feature type="region of interest" description="Disordered" evidence="2">
    <location>
        <begin position="685"/>
        <end position="732"/>
    </location>
</feature>
<dbReference type="PANTHER" id="PTHR13958:SF3">
    <property type="entry name" value="CAP-GLY DOMAIN-CONTAINING PROTEIN-RELATED"/>
    <property type="match status" value="1"/>
</dbReference>
<feature type="compositionally biased region" description="Basic and acidic residues" evidence="2">
    <location>
        <begin position="609"/>
        <end position="628"/>
    </location>
</feature>
<feature type="compositionally biased region" description="Polar residues" evidence="2">
    <location>
        <begin position="1980"/>
        <end position="1994"/>
    </location>
</feature>
<dbReference type="GO" id="GO:0008017">
    <property type="term" value="F:microtubule binding"/>
    <property type="evidence" value="ECO:0007669"/>
    <property type="project" value="InterPro"/>
</dbReference>
<feature type="compositionally biased region" description="Basic and acidic residues" evidence="2">
    <location>
        <begin position="2351"/>
        <end position="2368"/>
    </location>
</feature>
<dbReference type="InterPro" id="IPR036859">
    <property type="entry name" value="CAP-Gly_dom_sf"/>
</dbReference>
<feature type="compositionally biased region" description="Polar residues" evidence="2">
    <location>
        <begin position="1111"/>
        <end position="1125"/>
    </location>
</feature>
<feature type="compositionally biased region" description="Basic and acidic residues" evidence="2">
    <location>
        <begin position="441"/>
        <end position="478"/>
    </location>
</feature>
<dbReference type="PANTHER" id="PTHR13958">
    <property type="entry name" value="CENTROSOME-ASSOCIATED PROTEIN 350"/>
    <property type="match status" value="1"/>
</dbReference>
<dbReference type="SUPFAM" id="SSF74924">
    <property type="entry name" value="Cap-Gly domain"/>
    <property type="match status" value="1"/>
</dbReference>
<feature type="domain" description="CAP-Gly" evidence="3">
    <location>
        <begin position="2494"/>
        <end position="2536"/>
    </location>
</feature>
<evidence type="ECO:0000256" key="1">
    <source>
        <dbReference type="SAM" id="Coils"/>
    </source>
</evidence>
<feature type="compositionally biased region" description="Polar residues" evidence="2">
    <location>
        <begin position="1178"/>
        <end position="1191"/>
    </location>
</feature>
<feature type="compositionally biased region" description="Polar residues" evidence="2">
    <location>
        <begin position="1525"/>
        <end position="1534"/>
    </location>
</feature>
<feature type="compositionally biased region" description="Low complexity" evidence="2">
    <location>
        <begin position="1781"/>
        <end position="1793"/>
    </location>
</feature>
<accession>A0AAV9SSX1</accession>
<proteinExistence type="predicted"/>
<feature type="region of interest" description="Disordered" evidence="2">
    <location>
        <begin position="955"/>
        <end position="998"/>
    </location>
</feature>
<comment type="caution">
    <text evidence="4">The sequence shown here is derived from an EMBL/GenBank/DDBJ whole genome shotgun (WGS) entry which is preliminary data.</text>
</comment>
<feature type="region of interest" description="Disordered" evidence="2">
    <location>
        <begin position="1746"/>
        <end position="1793"/>
    </location>
</feature>
<feature type="coiled-coil region" evidence="1">
    <location>
        <begin position="270"/>
        <end position="297"/>
    </location>
</feature>
<evidence type="ECO:0000313" key="5">
    <source>
        <dbReference type="Proteomes" id="UP001311232"/>
    </source>
</evidence>
<protein>
    <recommendedName>
        <fullName evidence="3">CAP-Gly domain-containing protein</fullName>
    </recommendedName>
</protein>
<name>A0AAV9SSX1_9TELE</name>
<gene>
    <name evidence="4" type="ORF">CRENBAI_001487</name>
</gene>
<feature type="region of interest" description="Disordered" evidence="2">
    <location>
        <begin position="369"/>
        <end position="501"/>
    </location>
</feature>
<feature type="region of interest" description="Disordered" evidence="2">
    <location>
        <begin position="2042"/>
        <end position="2061"/>
    </location>
</feature>
<feature type="compositionally biased region" description="Low complexity" evidence="2">
    <location>
        <begin position="1126"/>
        <end position="1139"/>
    </location>
</feature>
<feature type="compositionally biased region" description="Acidic residues" evidence="2">
    <location>
        <begin position="2411"/>
        <end position="2423"/>
    </location>
</feature>
<feature type="compositionally biased region" description="Basic and acidic residues" evidence="2">
    <location>
        <begin position="701"/>
        <end position="710"/>
    </location>
</feature>
<feature type="compositionally biased region" description="Low complexity" evidence="2">
    <location>
        <begin position="1945"/>
        <end position="1956"/>
    </location>
</feature>
<dbReference type="InterPro" id="IPR028750">
    <property type="entry name" value="CEP350/CC187"/>
</dbReference>
<dbReference type="GO" id="GO:0034453">
    <property type="term" value="P:microtubule anchoring"/>
    <property type="evidence" value="ECO:0007669"/>
    <property type="project" value="InterPro"/>
</dbReference>
<feature type="compositionally biased region" description="Low complexity" evidence="2">
    <location>
        <begin position="1206"/>
        <end position="1223"/>
    </location>
</feature>
<dbReference type="GO" id="GO:0005813">
    <property type="term" value="C:centrosome"/>
    <property type="evidence" value="ECO:0007669"/>
    <property type="project" value="InterPro"/>
</dbReference>
<keyword evidence="5" id="KW-1185">Reference proteome</keyword>
<feature type="coiled-coil region" evidence="1">
    <location>
        <begin position="1297"/>
        <end position="1378"/>
    </location>
</feature>
<feature type="region of interest" description="Disordered" evidence="2">
    <location>
        <begin position="232"/>
        <end position="269"/>
    </location>
</feature>
<feature type="coiled-coil region" evidence="1">
    <location>
        <begin position="1863"/>
        <end position="1890"/>
    </location>
</feature>
<feature type="region of interest" description="Disordered" evidence="2">
    <location>
        <begin position="2571"/>
        <end position="2627"/>
    </location>
</feature>
<feature type="region of interest" description="Disordered" evidence="2">
    <location>
        <begin position="1411"/>
        <end position="1545"/>
    </location>
</feature>
<feature type="compositionally biased region" description="Basic and acidic residues" evidence="2">
    <location>
        <begin position="1893"/>
        <end position="1916"/>
    </location>
</feature>
<dbReference type="SMART" id="SM01052">
    <property type="entry name" value="CAP_GLY"/>
    <property type="match status" value="1"/>
</dbReference>
<feature type="region of interest" description="Disordered" evidence="2">
    <location>
        <begin position="1893"/>
        <end position="2036"/>
    </location>
</feature>
<feature type="compositionally biased region" description="Polar residues" evidence="2">
    <location>
        <begin position="1231"/>
        <end position="1249"/>
    </location>
</feature>
<reference evidence="4 5" key="1">
    <citation type="submission" date="2021-06" db="EMBL/GenBank/DDBJ databases">
        <authorList>
            <person name="Palmer J.M."/>
        </authorList>
    </citation>
    <scope>NUCLEOTIDE SEQUENCE [LARGE SCALE GENOMIC DNA]</scope>
    <source>
        <strain evidence="4 5">MEX-2019</strain>
        <tissue evidence="4">Muscle</tissue>
    </source>
</reference>
<dbReference type="PROSITE" id="PS50245">
    <property type="entry name" value="CAP_GLY_2"/>
    <property type="match status" value="1"/>
</dbReference>
<feature type="compositionally biased region" description="Low complexity" evidence="2">
    <location>
        <begin position="1445"/>
        <end position="1460"/>
    </location>
</feature>
<feature type="region of interest" description="Disordered" evidence="2">
    <location>
        <begin position="2114"/>
        <end position="2432"/>
    </location>
</feature>